<dbReference type="EMBL" id="CP002156">
    <property type="protein sequence ID" value="ADM09806.1"/>
    <property type="molecule type" value="Genomic_DNA"/>
</dbReference>
<dbReference type="Pfam" id="PF01479">
    <property type="entry name" value="S4"/>
    <property type="match status" value="1"/>
</dbReference>
<evidence type="ECO:0000256" key="2">
    <source>
        <dbReference type="ARBA" id="ARBA00029460"/>
    </source>
</evidence>
<name>E0TC13_PARBH</name>
<dbReference type="Pfam" id="PF01728">
    <property type="entry name" value="FtsJ"/>
    <property type="match status" value="1"/>
</dbReference>
<dbReference type="AlphaFoldDB" id="E0TC13"/>
<organism evidence="5 6">
    <name type="scientific">Parvularcula bermudensis (strain ATCC BAA-594 / HTCC2503 / KCTC 12087)</name>
    <dbReference type="NCBI Taxonomy" id="314260"/>
    <lineage>
        <taxon>Bacteria</taxon>
        <taxon>Pseudomonadati</taxon>
        <taxon>Pseudomonadota</taxon>
        <taxon>Alphaproteobacteria</taxon>
        <taxon>Parvularculales</taxon>
        <taxon>Parvularculaceae</taxon>
        <taxon>Parvularcula</taxon>
    </lineage>
</organism>
<evidence type="ECO:0000256" key="3">
    <source>
        <dbReference type="PROSITE-ProRule" id="PRU00182"/>
    </source>
</evidence>
<dbReference type="OrthoDB" id="9784736at2"/>
<dbReference type="PANTHER" id="PTHR32319:SF0">
    <property type="entry name" value="BACTERIAL HEMOLYSIN-LIKE PROTEIN"/>
    <property type="match status" value="1"/>
</dbReference>
<evidence type="ECO:0000313" key="5">
    <source>
        <dbReference type="EMBL" id="ADM09806.1"/>
    </source>
</evidence>
<keyword evidence="6" id="KW-1185">Reference proteome</keyword>
<evidence type="ECO:0000259" key="4">
    <source>
        <dbReference type="SMART" id="SM00363"/>
    </source>
</evidence>
<evidence type="ECO:0000256" key="1">
    <source>
        <dbReference type="ARBA" id="ARBA00022884"/>
    </source>
</evidence>
<reference evidence="5 6" key="2">
    <citation type="journal article" date="2011" name="J. Bacteriol.">
        <title>Complete genome sequence of strain HTCC2503T of Parvularcula bermudensis, the type species of the order "Parvularculales" in the class Alphaproteobacteria.</title>
        <authorList>
            <person name="Oh H.M."/>
            <person name="Kang I."/>
            <person name="Vergin K.L."/>
            <person name="Kang D."/>
            <person name="Rhee K.H."/>
            <person name="Giovannoni S.J."/>
            <person name="Cho J.C."/>
        </authorList>
    </citation>
    <scope>NUCLEOTIDE SEQUENCE [LARGE SCALE GENOMIC DNA]</scope>
    <source>
        <strain evidence="6">ATCC BAA-594 / HTCC2503 / KCTC 12087</strain>
    </source>
</reference>
<dbReference type="HOGENOM" id="CLU_058015_3_0_5"/>
<evidence type="ECO:0000313" key="6">
    <source>
        <dbReference type="Proteomes" id="UP000001302"/>
    </source>
</evidence>
<dbReference type="CDD" id="cd00165">
    <property type="entry name" value="S4"/>
    <property type="match status" value="1"/>
</dbReference>
<dbReference type="KEGG" id="pbr:PB2503_08754"/>
<dbReference type="eggNOG" id="COG1189">
    <property type="taxonomic scope" value="Bacteria"/>
</dbReference>
<reference evidence="6" key="1">
    <citation type="submission" date="2010-08" db="EMBL/GenBank/DDBJ databases">
        <title>Genome sequence of Parvularcula bermudensis HTCC2503.</title>
        <authorList>
            <person name="Kang D.-M."/>
            <person name="Oh H.-M."/>
            <person name="Cho J.-C."/>
        </authorList>
    </citation>
    <scope>NUCLEOTIDE SEQUENCE [LARGE SCALE GENOMIC DNA]</scope>
    <source>
        <strain evidence="6">ATCC BAA-594 / HTCC2503 / KCTC 12087</strain>
    </source>
</reference>
<dbReference type="InterPro" id="IPR029063">
    <property type="entry name" value="SAM-dependent_MTases_sf"/>
</dbReference>
<proteinExistence type="inferred from homology"/>
<gene>
    <name evidence="5" type="ordered locus">PB2503_08754</name>
</gene>
<dbReference type="InterPro" id="IPR002877">
    <property type="entry name" value="RNA_MeTrfase_FtsJ_dom"/>
</dbReference>
<dbReference type="PROSITE" id="PS50889">
    <property type="entry name" value="S4"/>
    <property type="match status" value="1"/>
</dbReference>
<dbReference type="GO" id="GO:0008168">
    <property type="term" value="F:methyltransferase activity"/>
    <property type="evidence" value="ECO:0007669"/>
    <property type="project" value="InterPro"/>
</dbReference>
<sequence>MRLDSYLVEAGHVRSRERAKKVIGDGYVWVNGVQVRKAGRSLQPTDRVEFRGEDFAYVSRAAFKLLAALEAFSFDPQDLLCLDIGASTGGFTQVLCLKGARRVYAVDVGHGQLAPEVAGAPPVINLEGVNAKTLTRHEVPEPISFLTCDVSFISARKVLPAAMALCGPEAIAAILFKPQFELGPGAIGKGGLVTWDTAAVERVVREDMTSFLSEQGWDLIGYLPSPIVGGDGNAEWLVGARRA</sequence>
<dbReference type="SMART" id="SM00363">
    <property type="entry name" value="S4"/>
    <property type="match status" value="1"/>
</dbReference>
<dbReference type="GO" id="GO:0003723">
    <property type="term" value="F:RNA binding"/>
    <property type="evidence" value="ECO:0007669"/>
    <property type="project" value="UniProtKB-KW"/>
</dbReference>
<accession>E0TC13</accession>
<dbReference type="STRING" id="314260.PB2503_08754"/>
<dbReference type="GO" id="GO:0032259">
    <property type="term" value="P:methylation"/>
    <property type="evidence" value="ECO:0007669"/>
    <property type="project" value="InterPro"/>
</dbReference>
<dbReference type="InterPro" id="IPR036986">
    <property type="entry name" value="S4_RNA-bd_sf"/>
</dbReference>
<dbReference type="SUPFAM" id="SSF53335">
    <property type="entry name" value="S-adenosyl-L-methionine-dependent methyltransferases"/>
    <property type="match status" value="1"/>
</dbReference>
<dbReference type="Proteomes" id="UP000001302">
    <property type="component" value="Chromosome"/>
</dbReference>
<keyword evidence="1 3" id="KW-0694">RNA-binding</keyword>
<protein>
    <submittedName>
        <fullName evidence="5">Hemolysin HlyA</fullName>
    </submittedName>
</protein>
<feature type="domain" description="RNA-binding S4" evidence="4">
    <location>
        <begin position="1"/>
        <end position="66"/>
    </location>
</feature>
<dbReference type="RefSeq" id="WP_013300780.1">
    <property type="nucleotide sequence ID" value="NC_014414.1"/>
</dbReference>
<dbReference type="Gene3D" id="3.10.290.10">
    <property type="entry name" value="RNA-binding S4 domain"/>
    <property type="match status" value="1"/>
</dbReference>
<dbReference type="InterPro" id="IPR047048">
    <property type="entry name" value="TlyA"/>
</dbReference>
<dbReference type="SUPFAM" id="SSF55174">
    <property type="entry name" value="Alpha-L RNA-binding motif"/>
    <property type="match status" value="1"/>
</dbReference>
<dbReference type="PANTHER" id="PTHR32319">
    <property type="entry name" value="BACTERIAL HEMOLYSIN-LIKE PROTEIN"/>
    <property type="match status" value="1"/>
</dbReference>
<comment type="similarity">
    <text evidence="2">Belongs to the TlyA family.</text>
</comment>
<dbReference type="Gene3D" id="3.40.50.150">
    <property type="entry name" value="Vaccinia Virus protein VP39"/>
    <property type="match status" value="1"/>
</dbReference>
<dbReference type="InterPro" id="IPR002942">
    <property type="entry name" value="S4_RNA-bd"/>
</dbReference>